<organism evidence="2 3">
    <name type="scientific">Commensalibacter intestini</name>
    <dbReference type="NCBI Taxonomy" id="479936"/>
    <lineage>
        <taxon>Bacteria</taxon>
        <taxon>Pseudomonadati</taxon>
        <taxon>Pseudomonadota</taxon>
        <taxon>Alphaproteobacteria</taxon>
        <taxon>Acetobacterales</taxon>
        <taxon>Acetobacteraceae</taxon>
    </lineage>
</organism>
<reference evidence="3" key="1">
    <citation type="submission" date="2014-06" db="EMBL/GenBank/DDBJ databases">
        <authorList>
            <person name="Winans N.J."/>
            <person name="Newell P.D."/>
            <person name="Douglas A.E."/>
        </authorList>
    </citation>
    <scope>NUCLEOTIDE SEQUENCE [LARGE SCALE GENOMIC DNA]</scope>
    <source>
        <strain evidence="3">DmL_052</strain>
    </source>
</reference>
<name>A0A251ZTS4_9PROT</name>
<gene>
    <name evidence="2" type="ORF">HK18_11045</name>
</gene>
<evidence type="ECO:0000313" key="2">
    <source>
        <dbReference type="EMBL" id="OUI78070.1"/>
    </source>
</evidence>
<proteinExistence type="predicted"/>
<dbReference type="Proteomes" id="UP000194946">
    <property type="component" value="Unassembled WGS sequence"/>
</dbReference>
<protein>
    <submittedName>
        <fullName evidence="2">Uncharacterized protein</fullName>
    </submittedName>
</protein>
<keyword evidence="3" id="KW-1185">Reference proteome</keyword>
<keyword evidence="1" id="KW-1133">Transmembrane helix</keyword>
<keyword evidence="1" id="KW-0812">Transmembrane</keyword>
<evidence type="ECO:0000313" key="3">
    <source>
        <dbReference type="Proteomes" id="UP000194946"/>
    </source>
</evidence>
<dbReference type="AlphaFoldDB" id="A0A251ZTS4"/>
<dbReference type="EMBL" id="JOPB01000008">
    <property type="protein sequence ID" value="OUI78070.1"/>
    <property type="molecule type" value="Genomic_DNA"/>
</dbReference>
<sequence>MLTKHVDKLWEVLEETKMQRKVLRSFLILIGLFYNISGFAQISDTKIVQGPFKTSLYPNGKIYFTRKEDDQNTIVQQCYPISFFLENVQNGAVQKEKIDQYEEDGGCPEIKSVFFSIIKNQKYIFVMVVWDSKHAGAGTYGDVYQTYAYTKNDKGILSLDKNISDDENLSGFNGDNNCKSDLNPDGDTDCYKNYKYKTAADIKKYLKQKYH</sequence>
<comment type="caution">
    <text evidence="2">The sequence shown here is derived from an EMBL/GenBank/DDBJ whole genome shotgun (WGS) entry which is preliminary data.</text>
</comment>
<keyword evidence="1" id="KW-0472">Membrane</keyword>
<evidence type="ECO:0000256" key="1">
    <source>
        <dbReference type="SAM" id="Phobius"/>
    </source>
</evidence>
<feature type="transmembrane region" description="Helical" evidence="1">
    <location>
        <begin position="21"/>
        <end position="40"/>
    </location>
</feature>
<accession>A0A251ZTS4</accession>